<evidence type="ECO:0000313" key="3">
    <source>
        <dbReference type="EMBL" id="PJA46446.1"/>
    </source>
</evidence>
<comment type="caution">
    <text evidence="3">The sequence shown here is derived from an EMBL/GenBank/DDBJ whole genome shotgun (WGS) entry which is preliminary data.</text>
</comment>
<dbReference type="SMART" id="SM00448">
    <property type="entry name" value="REC"/>
    <property type="match status" value="1"/>
</dbReference>
<dbReference type="Gene3D" id="3.40.50.2300">
    <property type="match status" value="1"/>
</dbReference>
<organism evidence="3 4">
    <name type="scientific">Candidatus Uhrbacteria bacterium CG_4_9_14_3_um_filter_41_35</name>
    <dbReference type="NCBI Taxonomy" id="1975034"/>
    <lineage>
        <taxon>Bacteria</taxon>
        <taxon>Candidatus Uhriibacteriota</taxon>
    </lineage>
</organism>
<dbReference type="PROSITE" id="PS50110">
    <property type="entry name" value="RESPONSE_REGULATORY"/>
    <property type="match status" value="1"/>
</dbReference>
<dbReference type="Pfam" id="PF00072">
    <property type="entry name" value="Response_reg"/>
    <property type="match status" value="1"/>
</dbReference>
<proteinExistence type="predicted"/>
<dbReference type="Proteomes" id="UP000231263">
    <property type="component" value="Unassembled WGS sequence"/>
</dbReference>
<feature type="domain" description="Response regulatory" evidence="2">
    <location>
        <begin position="5"/>
        <end position="123"/>
    </location>
</feature>
<accession>A0A2M7XFD7</accession>
<protein>
    <recommendedName>
        <fullName evidence="2">Response regulatory domain-containing protein</fullName>
    </recommendedName>
</protein>
<dbReference type="GO" id="GO:0000160">
    <property type="term" value="P:phosphorelay signal transduction system"/>
    <property type="evidence" value="ECO:0007669"/>
    <property type="project" value="InterPro"/>
</dbReference>
<evidence type="ECO:0000313" key="4">
    <source>
        <dbReference type="Proteomes" id="UP000231263"/>
    </source>
</evidence>
<evidence type="ECO:0000259" key="2">
    <source>
        <dbReference type="PROSITE" id="PS50110"/>
    </source>
</evidence>
<gene>
    <name evidence="3" type="ORF">CO173_01630</name>
</gene>
<dbReference type="EMBL" id="PFWT01000009">
    <property type="protein sequence ID" value="PJA46446.1"/>
    <property type="molecule type" value="Genomic_DNA"/>
</dbReference>
<reference evidence="4" key="1">
    <citation type="submission" date="2017-09" db="EMBL/GenBank/DDBJ databases">
        <title>Depth-based differentiation of microbial function through sediment-hosted aquifers and enrichment of novel symbionts in the deep terrestrial subsurface.</title>
        <authorList>
            <person name="Probst A.J."/>
            <person name="Ladd B."/>
            <person name="Jarett J.K."/>
            <person name="Geller-Mcgrath D.E."/>
            <person name="Sieber C.M.K."/>
            <person name="Emerson J.B."/>
            <person name="Anantharaman K."/>
            <person name="Thomas B.C."/>
            <person name="Malmstrom R."/>
            <person name="Stieglmeier M."/>
            <person name="Klingl A."/>
            <person name="Woyke T."/>
            <person name="Ryan C.M."/>
            <person name="Banfield J.F."/>
        </authorList>
    </citation>
    <scope>NUCLEOTIDE SEQUENCE [LARGE SCALE GENOMIC DNA]</scope>
</reference>
<sequence length="127" mass="14546">MVRRNIVLIDDDLRILTGLERFLRSHLENVEVSFFTSPFDALCGLQLDQERIHLVISDFEMPGKNGIVLYEEAKELLEKMPPWIIYSGASGKAFYSAIHERNLTLVAKPEYGERLLSAVIQKLAKRV</sequence>
<feature type="modified residue" description="4-aspartylphosphate" evidence="1">
    <location>
        <position position="58"/>
    </location>
</feature>
<dbReference type="InterPro" id="IPR001789">
    <property type="entry name" value="Sig_transdc_resp-reg_receiver"/>
</dbReference>
<name>A0A2M7XFD7_9BACT</name>
<dbReference type="SUPFAM" id="SSF52172">
    <property type="entry name" value="CheY-like"/>
    <property type="match status" value="1"/>
</dbReference>
<dbReference type="InterPro" id="IPR011006">
    <property type="entry name" value="CheY-like_superfamily"/>
</dbReference>
<keyword evidence="1" id="KW-0597">Phosphoprotein</keyword>
<dbReference type="AlphaFoldDB" id="A0A2M7XFD7"/>
<evidence type="ECO:0000256" key="1">
    <source>
        <dbReference type="PROSITE-ProRule" id="PRU00169"/>
    </source>
</evidence>